<evidence type="ECO:0000313" key="2">
    <source>
        <dbReference type="EMBL" id="MFE9606505.1"/>
    </source>
</evidence>
<keyword evidence="1" id="KW-0732">Signal</keyword>
<feature type="signal peptide" evidence="1">
    <location>
        <begin position="1"/>
        <end position="23"/>
    </location>
</feature>
<accession>A0ABW6MK53</accession>
<name>A0ABW6MK53_9ACTN</name>
<gene>
    <name evidence="2" type="ORF">ACFYNQ_49190</name>
</gene>
<organism evidence="2 3">
    <name type="scientific">Streptomyces hokutonensis</name>
    <dbReference type="NCBI Taxonomy" id="1306990"/>
    <lineage>
        <taxon>Bacteria</taxon>
        <taxon>Bacillati</taxon>
        <taxon>Actinomycetota</taxon>
        <taxon>Actinomycetes</taxon>
        <taxon>Kitasatosporales</taxon>
        <taxon>Streptomycetaceae</taxon>
        <taxon>Streptomyces</taxon>
    </lineage>
</organism>
<dbReference type="EMBL" id="JBIAHM010000028">
    <property type="protein sequence ID" value="MFE9606505.1"/>
    <property type="molecule type" value="Genomic_DNA"/>
</dbReference>
<evidence type="ECO:0008006" key="4">
    <source>
        <dbReference type="Google" id="ProtNLM"/>
    </source>
</evidence>
<comment type="caution">
    <text evidence="2">The sequence shown here is derived from an EMBL/GenBank/DDBJ whole genome shotgun (WGS) entry which is preliminary data.</text>
</comment>
<feature type="chain" id="PRO_5046087932" description="Secreted protein" evidence="1">
    <location>
        <begin position="24"/>
        <end position="118"/>
    </location>
</feature>
<reference evidence="2 3" key="1">
    <citation type="submission" date="2024-10" db="EMBL/GenBank/DDBJ databases">
        <title>The Natural Products Discovery Center: Release of the First 8490 Sequenced Strains for Exploring Actinobacteria Biosynthetic Diversity.</title>
        <authorList>
            <person name="Kalkreuter E."/>
            <person name="Kautsar S.A."/>
            <person name="Yang D."/>
            <person name="Bader C.D."/>
            <person name="Teijaro C.N."/>
            <person name="Fluegel L."/>
            <person name="Davis C.M."/>
            <person name="Simpson J.R."/>
            <person name="Lauterbach L."/>
            <person name="Steele A.D."/>
            <person name="Gui C."/>
            <person name="Meng S."/>
            <person name="Li G."/>
            <person name="Viehrig K."/>
            <person name="Ye F."/>
            <person name="Su P."/>
            <person name="Kiefer A.F."/>
            <person name="Nichols A."/>
            <person name="Cepeda A.J."/>
            <person name="Yan W."/>
            <person name="Fan B."/>
            <person name="Jiang Y."/>
            <person name="Adhikari A."/>
            <person name="Zheng C.-J."/>
            <person name="Schuster L."/>
            <person name="Cowan T.M."/>
            <person name="Smanski M.J."/>
            <person name="Chevrette M.G."/>
            <person name="De Carvalho L.P.S."/>
            <person name="Shen B."/>
        </authorList>
    </citation>
    <scope>NUCLEOTIDE SEQUENCE [LARGE SCALE GENOMIC DNA]</scope>
    <source>
        <strain evidence="2 3">NPDC006488</strain>
    </source>
</reference>
<dbReference type="RefSeq" id="WP_019067404.1">
    <property type="nucleotide sequence ID" value="NZ_BARG01000020.1"/>
</dbReference>
<protein>
    <recommendedName>
        <fullName evidence="4">Secreted protein</fullName>
    </recommendedName>
</protein>
<keyword evidence="3" id="KW-1185">Reference proteome</keyword>
<dbReference type="Proteomes" id="UP001601303">
    <property type="component" value="Unassembled WGS sequence"/>
</dbReference>
<sequence length="118" mass="12988">MRLSRSLASVTAAVALVISLAYEAMPHARVEARKPAAAPQLFGAACRTTVHGSHVIAYCHNPYPQTDRVALHIECDRWWDIDSDGTGIDAGPAQTVRLAGRCWEDVRAVWVSHQKRAR</sequence>
<proteinExistence type="predicted"/>
<evidence type="ECO:0000313" key="3">
    <source>
        <dbReference type="Proteomes" id="UP001601303"/>
    </source>
</evidence>
<evidence type="ECO:0000256" key="1">
    <source>
        <dbReference type="SAM" id="SignalP"/>
    </source>
</evidence>